<proteinExistence type="predicted"/>
<dbReference type="Proteomes" id="UP000015106">
    <property type="component" value="Chromosome 4"/>
</dbReference>
<dbReference type="Gramene" id="TuG1812G0400001640.01.T01">
    <property type="protein sequence ID" value="TuG1812G0400001640.01.T01.cds290344"/>
    <property type="gene ID" value="TuG1812G0400001640.01"/>
</dbReference>
<reference evidence="2" key="1">
    <citation type="journal article" date="2013" name="Nature">
        <title>Draft genome of the wheat A-genome progenitor Triticum urartu.</title>
        <authorList>
            <person name="Ling H.Q."/>
            <person name="Zhao S."/>
            <person name="Liu D."/>
            <person name="Wang J."/>
            <person name="Sun H."/>
            <person name="Zhang C."/>
            <person name="Fan H."/>
            <person name="Li D."/>
            <person name="Dong L."/>
            <person name="Tao Y."/>
            <person name="Gao C."/>
            <person name="Wu H."/>
            <person name="Li Y."/>
            <person name="Cui Y."/>
            <person name="Guo X."/>
            <person name="Zheng S."/>
            <person name="Wang B."/>
            <person name="Yu K."/>
            <person name="Liang Q."/>
            <person name="Yang W."/>
            <person name="Lou X."/>
            <person name="Chen J."/>
            <person name="Feng M."/>
            <person name="Jian J."/>
            <person name="Zhang X."/>
            <person name="Luo G."/>
            <person name="Jiang Y."/>
            <person name="Liu J."/>
            <person name="Wang Z."/>
            <person name="Sha Y."/>
            <person name="Zhang B."/>
            <person name="Wu H."/>
            <person name="Tang D."/>
            <person name="Shen Q."/>
            <person name="Xue P."/>
            <person name="Zou S."/>
            <person name="Wang X."/>
            <person name="Liu X."/>
            <person name="Wang F."/>
            <person name="Yang Y."/>
            <person name="An X."/>
            <person name="Dong Z."/>
            <person name="Zhang K."/>
            <person name="Zhang X."/>
            <person name="Luo M.C."/>
            <person name="Dvorak J."/>
            <person name="Tong Y."/>
            <person name="Wang J."/>
            <person name="Yang H."/>
            <person name="Li Z."/>
            <person name="Wang D."/>
            <person name="Zhang A."/>
            <person name="Wang J."/>
        </authorList>
    </citation>
    <scope>NUCLEOTIDE SEQUENCE</scope>
    <source>
        <strain evidence="2">cv. G1812</strain>
    </source>
</reference>
<protein>
    <submittedName>
        <fullName evidence="1">Uncharacterized protein</fullName>
    </submittedName>
</protein>
<accession>A0A8R7Q4L5</accession>
<name>A0A8R7Q4L5_TRIUA</name>
<evidence type="ECO:0000313" key="1">
    <source>
        <dbReference type="EnsemblPlants" id="TuG1812G0400001640.01.T01.cds290344"/>
    </source>
</evidence>
<reference evidence="1" key="3">
    <citation type="submission" date="2022-06" db="UniProtKB">
        <authorList>
            <consortium name="EnsemblPlants"/>
        </authorList>
    </citation>
    <scope>IDENTIFICATION</scope>
</reference>
<dbReference type="EnsemblPlants" id="TuG1812G0400001640.01.T01">
    <property type="protein sequence ID" value="TuG1812G0400001640.01.T01.cds290344"/>
    <property type="gene ID" value="TuG1812G0400001640.01"/>
</dbReference>
<sequence>DTLPSFSLHRCLNRVSGNGTLPWHRFRYRRCGTLSFRHGDKCLISFHVNIFLKLHKLVYVIRIMIKTIKMLNCCCTKLINAYGDLPDSLFVMSDPI</sequence>
<evidence type="ECO:0000313" key="2">
    <source>
        <dbReference type="Proteomes" id="UP000015106"/>
    </source>
</evidence>
<dbReference type="AlphaFoldDB" id="A0A8R7Q4L5"/>
<reference evidence="1" key="2">
    <citation type="submission" date="2018-03" db="EMBL/GenBank/DDBJ databases">
        <title>The Triticum urartu genome reveals the dynamic nature of wheat genome evolution.</title>
        <authorList>
            <person name="Ling H."/>
            <person name="Ma B."/>
            <person name="Shi X."/>
            <person name="Liu H."/>
            <person name="Dong L."/>
            <person name="Sun H."/>
            <person name="Cao Y."/>
            <person name="Gao Q."/>
            <person name="Zheng S."/>
            <person name="Li Y."/>
            <person name="Yu Y."/>
            <person name="Du H."/>
            <person name="Qi M."/>
            <person name="Li Y."/>
            <person name="Yu H."/>
            <person name="Cui Y."/>
            <person name="Wang N."/>
            <person name="Chen C."/>
            <person name="Wu H."/>
            <person name="Zhao Y."/>
            <person name="Zhang J."/>
            <person name="Li Y."/>
            <person name="Zhou W."/>
            <person name="Zhang B."/>
            <person name="Hu W."/>
            <person name="Eijk M."/>
            <person name="Tang J."/>
            <person name="Witsenboer H."/>
            <person name="Zhao S."/>
            <person name="Li Z."/>
            <person name="Zhang A."/>
            <person name="Wang D."/>
            <person name="Liang C."/>
        </authorList>
    </citation>
    <scope>NUCLEOTIDE SEQUENCE [LARGE SCALE GENOMIC DNA]</scope>
    <source>
        <strain evidence="1">cv. G1812</strain>
    </source>
</reference>
<organism evidence="1 2">
    <name type="scientific">Triticum urartu</name>
    <name type="common">Red wild einkorn</name>
    <name type="synonym">Crithodium urartu</name>
    <dbReference type="NCBI Taxonomy" id="4572"/>
    <lineage>
        <taxon>Eukaryota</taxon>
        <taxon>Viridiplantae</taxon>
        <taxon>Streptophyta</taxon>
        <taxon>Embryophyta</taxon>
        <taxon>Tracheophyta</taxon>
        <taxon>Spermatophyta</taxon>
        <taxon>Magnoliopsida</taxon>
        <taxon>Liliopsida</taxon>
        <taxon>Poales</taxon>
        <taxon>Poaceae</taxon>
        <taxon>BOP clade</taxon>
        <taxon>Pooideae</taxon>
        <taxon>Triticodae</taxon>
        <taxon>Triticeae</taxon>
        <taxon>Triticinae</taxon>
        <taxon>Triticum</taxon>
    </lineage>
</organism>
<keyword evidence="2" id="KW-1185">Reference proteome</keyword>